<dbReference type="HOGENOM" id="CLU_014832_0_1_1"/>
<dbReference type="VEuPathDB" id="FungiDB:MCYG_08131"/>
<dbReference type="OrthoDB" id="18915at2759"/>
<dbReference type="STRING" id="554155.C5FZK9"/>
<evidence type="ECO:0000256" key="4">
    <source>
        <dbReference type="ARBA" id="ARBA00022786"/>
    </source>
</evidence>
<protein>
    <recommendedName>
        <fullName evidence="2">ubiquitinyl hydrolase 1</fullName>
        <ecNumber evidence="2">3.4.19.12</ecNumber>
    </recommendedName>
</protein>
<dbReference type="PANTHER" id="PTHR12931:SF15">
    <property type="entry name" value="UBIQUITIN THIOESTERASE OTUBAIN-LIKE"/>
    <property type="match status" value="1"/>
</dbReference>
<dbReference type="EC" id="3.4.19.12" evidence="2"/>
<accession>C5FZK9</accession>
<evidence type="ECO:0000256" key="5">
    <source>
        <dbReference type="ARBA" id="ARBA00022801"/>
    </source>
</evidence>
<evidence type="ECO:0000256" key="6">
    <source>
        <dbReference type="ARBA" id="ARBA00022807"/>
    </source>
</evidence>
<keyword evidence="4" id="KW-0833">Ubl conjugation pathway</keyword>
<dbReference type="Pfam" id="PF10275">
    <property type="entry name" value="Peptidase_C65"/>
    <property type="match status" value="1"/>
</dbReference>
<dbReference type="Gene3D" id="3.30.200.60">
    <property type="entry name" value="Peptidase C65 Otubain, subdomain 1"/>
    <property type="match status" value="1"/>
</dbReference>
<dbReference type="GeneID" id="9227549"/>
<evidence type="ECO:0000256" key="1">
    <source>
        <dbReference type="ARBA" id="ARBA00000707"/>
    </source>
</evidence>
<evidence type="ECO:0000313" key="9">
    <source>
        <dbReference type="Proteomes" id="UP000002035"/>
    </source>
</evidence>
<organism evidence="8 9">
    <name type="scientific">Arthroderma otae (strain ATCC MYA-4605 / CBS 113480)</name>
    <name type="common">Microsporum canis</name>
    <dbReference type="NCBI Taxonomy" id="554155"/>
    <lineage>
        <taxon>Eukaryota</taxon>
        <taxon>Fungi</taxon>
        <taxon>Dikarya</taxon>
        <taxon>Ascomycota</taxon>
        <taxon>Pezizomycotina</taxon>
        <taxon>Eurotiomycetes</taxon>
        <taxon>Eurotiomycetidae</taxon>
        <taxon>Onygenales</taxon>
        <taxon>Arthrodermataceae</taxon>
        <taxon>Microsporum</taxon>
    </lineage>
</organism>
<comment type="catalytic activity">
    <reaction evidence="1">
        <text>Thiol-dependent hydrolysis of ester, thioester, amide, peptide and isopeptide bonds formed by the C-terminal Gly of ubiquitin (a 76-residue protein attached to proteins as an intracellular targeting signal).</text>
        <dbReference type="EC" id="3.4.19.12"/>
    </reaction>
</comment>
<keyword evidence="5" id="KW-0378">Hydrolase</keyword>
<dbReference type="EMBL" id="DS995708">
    <property type="protein sequence ID" value="EEQ35312.1"/>
    <property type="molecule type" value="Genomic_DNA"/>
</dbReference>
<proteinExistence type="predicted"/>
<keyword evidence="3" id="KW-0645">Protease</keyword>
<dbReference type="GO" id="GO:0071108">
    <property type="term" value="P:protein K48-linked deubiquitination"/>
    <property type="evidence" value="ECO:0007669"/>
    <property type="project" value="TreeGrafter"/>
</dbReference>
<dbReference type="eggNOG" id="KOG3991">
    <property type="taxonomic scope" value="Eukaryota"/>
</dbReference>
<dbReference type="InterPro" id="IPR042467">
    <property type="entry name" value="Peptidase_C65_otubain_sub2"/>
</dbReference>
<dbReference type="RefSeq" id="XP_002843048.1">
    <property type="nucleotide sequence ID" value="XM_002843002.1"/>
</dbReference>
<dbReference type="GO" id="GO:0006508">
    <property type="term" value="P:proteolysis"/>
    <property type="evidence" value="ECO:0007669"/>
    <property type="project" value="UniProtKB-KW"/>
</dbReference>
<dbReference type="SUPFAM" id="SSF54001">
    <property type="entry name" value="Cysteine proteinases"/>
    <property type="match status" value="1"/>
</dbReference>
<keyword evidence="9" id="KW-1185">Reference proteome</keyword>
<dbReference type="CDD" id="cd22749">
    <property type="entry name" value="Otubain_C65"/>
    <property type="match status" value="1"/>
</dbReference>
<reference evidence="9" key="1">
    <citation type="journal article" date="2012" name="MBio">
        <title>Comparative genome analysis of Trichophyton rubrum and related dermatophytes reveals candidate genes involved in infection.</title>
        <authorList>
            <person name="Martinez D.A."/>
            <person name="Oliver B.G."/>
            <person name="Graeser Y."/>
            <person name="Goldberg J.M."/>
            <person name="Li W."/>
            <person name="Martinez-Rossi N.M."/>
            <person name="Monod M."/>
            <person name="Shelest E."/>
            <person name="Barton R.C."/>
            <person name="Birch E."/>
            <person name="Brakhage A.A."/>
            <person name="Chen Z."/>
            <person name="Gurr S.J."/>
            <person name="Heiman D."/>
            <person name="Heitman J."/>
            <person name="Kosti I."/>
            <person name="Rossi A."/>
            <person name="Saif S."/>
            <person name="Samalova M."/>
            <person name="Saunders C.W."/>
            <person name="Shea T."/>
            <person name="Summerbell R.C."/>
            <person name="Xu J."/>
            <person name="Young S."/>
            <person name="Zeng Q."/>
            <person name="Birren B.W."/>
            <person name="Cuomo C.A."/>
            <person name="White T.C."/>
        </authorList>
    </citation>
    <scope>NUCLEOTIDE SEQUENCE [LARGE SCALE GENOMIC DNA]</scope>
    <source>
        <strain evidence="9">ATCC MYA-4605 / CBS 113480</strain>
    </source>
</reference>
<evidence type="ECO:0000256" key="7">
    <source>
        <dbReference type="SAM" id="MobiDB-lite"/>
    </source>
</evidence>
<feature type="region of interest" description="Disordered" evidence="7">
    <location>
        <begin position="424"/>
        <end position="452"/>
    </location>
</feature>
<dbReference type="GO" id="GO:0005634">
    <property type="term" value="C:nucleus"/>
    <property type="evidence" value="ECO:0007669"/>
    <property type="project" value="TreeGrafter"/>
</dbReference>
<dbReference type="AlphaFoldDB" id="C5FZK9"/>
<evidence type="ECO:0000256" key="3">
    <source>
        <dbReference type="ARBA" id="ARBA00022670"/>
    </source>
</evidence>
<dbReference type="Proteomes" id="UP000002035">
    <property type="component" value="Unassembled WGS sequence"/>
</dbReference>
<gene>
    <name evidence="8" type="ORF">MCYG_08131</name>
</gene>
<dbReference type="GO" id="GO:0004843">
    <property type="term" value="F:cysteine-type deubiquitinase activity"/>
    <property type="evidence" value="ECO:0007669"/>
    <property type="project" value="UniProtKB-EC"/>
</dbReference>
<dbReference type="InterPro" id="IPR042468">
    <property type="entry name" value="Peptidase_C65_otubain_sub1"/>
</dbReference>
<dbReference type="Gene3D" id="1.20.1300.20">
    <property type="entry name" value="Peptidase C65 Otubain, subdomain 2"/>
    <property type="match status" value="1"/>
</dbReference>
<dbReference type="MEROPS" id="C65.003"/>
<dbReference type="GO" id="GO:0043130">
    <property type="term" value="F:ubiquitin binding"/>
    <property type="evidence" value="ECO:0007669"/>
    <property type="project" value="TreeGrafter"/>
</dbReference>
<dbReference type="InterPro" id="IPR019400">
    <property type="entry name" value="Peptidase_C65_otubain"/>
</dbReference>
<sequence length="452" mass="52519">MSREEAERANVYPFFPTARQVPMHFHYQHLHLHHQQLLQYHQQQLLRQQLLHHHCNEDGYCDFQQPPPPDFLQPRIFHPIPVYNEYVVHHPIMCDMRDEMVEFQKLSNEYEPDLQSLAQTHSHYRIMKGDGNSVAFGYFENLFALQDEAKVVQELARIKSFNRMFDAVGQQEHLYEIFVDATEELLNHMIEHIAGDNPDDMFILETFNDEWNSNAIITHFRLMTSAWMQLNSERYEAFLSVPIEQYCSRTIDTVRTEIDEIGLQALVDGVIEASGFDVQILYLDRSQGDEVNAHQLTSQRNGSLGTIKLLYRPSGSPTPVNCHLPLDQASEPQDHSAYEYEYLYPIHPEHPPAEMIPHHTVPLPEPIQPEVATINLPPRPPPTEDRSSELLIRMNPLVDPDMNCLPLTIPFRNSHFNQAHFQNSEFQPSQWDPSEINKREKKPSSRSGSSSE</sequence>
<keyword evidence="6" id="KW-0788">Thiol protease</keyword>
<name>C5FZK9_ARTOC</name>
<evidence type="ECO:0000313" key="8">
    <source>
        <dbReference type="EMBL" id="EEQ35312.1"/>
    </source>
</evidence>
<dbReference type="PANTHER" id="PTHR12931">
    <property type="entry name" value="UBIQUITIN THIOLESTERASE PROTEIN OTUB"/>
    <property type="match status" value="1"/>
</dbReference>
<evidence type="ECO:0000256" key="2">
    <source>
        <dbReference type="ARBA" id="ARBA00012759"/>
    </source>
</evidence>
<dbReference type="InterPro" id="IPR038765">
    <property type="entry name" value="Papain-like_cys_pep_sf"/>
</dbReference>